<dbReference type="PANTHER" id="PTHR10340:SF34">
    <property type="entry name" value="SPHINGOMYELIN PHOSPHODIESTERASE"/>
    <property type="match status" value="1"/>
</dbReference>
<protein>
    <submittedName>
        <fullName evidence="10">Saposin B-type domain-containing protein</fullName>
    </submittedName>
</protein>
<dbReference type="Pfam" id="PF00149">
    <property type="entry name" value="Metallophos"/>
    <property type="match status" value="1"/>
</dbReference>
<dbReference type="OMA" id="PETNAIC"/>
<dbReference type="WBParaSite" id="nRc.2.0.1.t37760-RA">
    <property type="protein sequence ID" value="nRc.2.0.1.t37760-RA"/>
    <property type="gene ID" value="nRc.2.0.1.g37760"/>
</dbReference>
<dbReference type="GO" id="GO:0005615">
    <property type="term" value="C:extracellular space"/>
    <property type="evidence" value="ECO:0007669"/>
    <property type="project" value="TreeGrafter"/>
</dbReference>
<keyword evidence="2" id="KW-0378">Hydrolase</keyword>
<evidence type="ECO:0000256" key="1">
    <source>
        <dbReference type="ARBA" id="ARBA00008234"/>
    </source>
</evidence>
<feature type="chain" id="PRO_5036880990" evidence="7">
    <location>
        <begin position="21"/>
        <end position="395"/>
    </location>
</feature>
<dbReference type="PANTHER" id="PTHR10340">
    <property type="entry name" value="SPHINGOMYELIN PHOSPHODIESTERASE"/>
    <property type="match status" value="1"/>
</dbReference>
<evidence type="ECO:0000259" key="8">
    <source>
        <dbReference type="PROSITE" id="PS50015"/>
    </source>
</evidence>
<dbReference type="PROSITE" id="PS50015">
    <property type="entry name" value="SAP_B"/>
    <property type="match status" value="1"/>
</dbReference>
<feature type="signal peptide" evidence="7">
    <location>
        <begin position="1"/>
        <end position="20"/>
    </location>
</feature>
<evidence type="ECO:0000313" key="10">
    <source>
        <dbReference type="WBParaSite" id="nRc.2.0.1.t37760-RA"/>
    </source>
</evidence>
<evidence type="ECO:0000256" key="4">
    <source>
        <dbReference type="ARBA" id="ARBA00023180"/>
    </source>
</evidence>
<comment type="catalytic activity">
    <reaction evidence="6">
        <text>a sphingomyelin + H2O = phosphocholine + an N-acylsphing-4-enine + H(+)</text>
        <dbReference type="Rhea" id="RHEA:19253"/>
        <dbReference type="ChEBI" id="CHEBI:15377"/>
        <dbReference type="ChEBI" id="CHEBI:15378"/>
        <dbReference type="ChEBI" id="CHEBI:17636"/>
        <dbReference type="ChEBI" id="CHEBI:52639"/>
        <dbReference type="ChEBI" id="CHEBI:295975"/>
        <dbReference type="EC" id="3.1.4.12"/>
    </reaction>
    <physiologicalReaction direction="left-to-right" evidence="6">
        <dbReference type="Rhea" id="RHEA:19254"/>
    </physiologicalReaction>
</comment>
<dbReference type="GO" id="GO:0006685">
    <property type="term" value="P:sphingomyelin catabolic process"/>
    <property type="evidence" value="ECO:0007669"/>
    <property type="project" value="TreeGrafter"/>
</dbReference>
<dbReference type="GO" id="GO:0016798">
    <property type="term" value="F:hydrolase activity, acting on glycosyl bonds"/>
    <property type="evidence" value="ECO:0007669"/>
    <property type="project" value="UniProtKB-KW"/>
</dbReference>
<dbReference type="AlphaFoldDB" id="A0A915KH99"/>
<reference evidence="10" key="1">
    <citation type="submission" date="2022-11" db="UniProtKB">
        <authorList>
            <consortium name="WormBaseParasite"/>
        </authorList>
    </citation>
    <scope>IDENTIFICATION</scope>
</reference>
<dbReference type="InterPro" id="IPR008139">
    <property type="entry name" value="SaposinB_dom"/>
</dbReference>
<dbReference type="InterPro" id="IPR004843">
    <property type="entry name" value="Calcineurin-like_PHP"/>
</dbReference>
<dbReference type="InterPro" id="IPR041805">
    <property type="entry name" value="ASMase/PPN1_MPP"/>
</dbReference>
<dbReference type="GO" id="GO:0046513">
    <property type="term" value="P:ceramide biosynthetic process"/>
    <property type="evidence" value="ECO:0007669"/>
    <property type="project" value="TreeGrafter"/>
</dbReference>
<dbReference type="Proteomes" id="UP000887565">
    <property type="component" value="Unplaced"/>
</dbReference>
<organism evidence="9 10">
    <name type="scientific">Romanomermis culicivorax</name>
    <name type="common">Nematode worm</name>
    <dbReference type="NCBI Taxonomy" id="13658"/>
    <lineage>
        <taxon>Eukaryota</taxon>
        <taxon>Metazoa</taxon>
        <taxon>Ecdysozoa</taxon>
        <taxon>Nematoda</taxon>
        <taxon>Enoplea</taxon>
        <taxon>Dorylaimia</taxon>
        <taxon>Mermithida</taxon>
        <taxon>Mermithoidea</taxon>
        <taxon>Mermithidae</taxon>
        <taxon>Romanomermis</taxon>
    </lineage>
</organism>
<evidence type="ECO:0000256" key="6">
    <source>
        <dbReference type="ARBA" id="ARBA00047268"/>
    </source>
</evidence>
<dbReference type="CDD" id="cd00842">
    <property type="entry name" value="MPP_ASMase"/>
    <property type="match status" value="1"/>
</dbReference>
<evidence type="ECO:0000256" key="5">
    <source>
        <dbReference type="ARBA" id="ARBA00023295"/>
    </source>
</evidence>
<dbReference type="SUPFAM" id="SSF56300">
    <property type="entry name" value="Metallo-dependent phosphatases"/>
    <property type="match status" value="1"/>
</dbReference>
<accession>A0A915KH99</accession>
<dbReference type="Gene3D" id="1.10.225.10">
    <property type="entry name" value="Saposin-like"/>
    <property type="match status" value="1"/>
</dbReference>
<dbReference type="SUPFAM" id="SSF47862">
    <property type="entry name" value="Saposin"/>
    <property type="match status" value="1"/>
</dbReference>
<keyword evidence="7" id="KW-0732">Signal</keyword>
<keyword evidence="9" id="KW-1185">Reference proteome</keyword>
<sequence>MRIRIIVILNVLFHAGFFLADLPPTEHKLRHPFIDKVECFICKLVSVEMLHIYSKSSTKDCLSTLIIDFCELLQIEELSVCSSLVHQFTDEVLYVAGQLLLKPDQFCGFILPNTCGNAYDPMHSTWNVSLPNIPKPPVQESVLPQVEKTDQKIQVFCFLELTPDAPKLRVLQLTDIHYDPLYKPETNAICDDPLCCRKVQSNLRNGISSDKFEPAGFWGTPNAKCDLPLRTLENLLQHLQKNESFDYIIWTGDLPPHNIWNQSRQGQLNAYDQLVDLFAQYFPNKTIYSVVGNHESSPVDSFPPHYDNLPQNFSISWLYNSFAKSWTKWVNQSQSSTIKRWIYLNETDPDGVLAWLVEKLQEAETVGEKVHIIGHVPPTECLSQWSLNYYRIINR</sequence>
<name>A0A915KH99_ROMCU</name>
<keyword evidence="3" id="KW-1015">Disulfide bond</keyword>
<keyword evidence="4" id="KW-0325">Glycoprotein</keyword>
<evidence type="ECO:0000256" key="7">
    <source>
        <dbReference type="SAM" id="SignalP"/>
    </source>
</evidence>
<evidence type="ECO:0000313" key="9">
    <source>
        <dbReference type="Proteomes" id="UP000887565"/>
    </source>
</evidence>
<keyword evidence="5" id="KW-0326">Glycosidase</keyword>
<dbReference type="InterPro" id="IPR011001">
    <property type="entry name" value="Saposin-like"/>
</dbReference>
<dbReference type="InterPro" id="IPR029052">
    <property type="entry name" value="Metallo-depent_PP-like"/>
</dbReference>
<evidence type="ECO:0000256" key="2">
    <source>
        <dbReference type="ARBA" id="ARBA00022801"/>
    </source>
</evidence>
<dbReference type="GO" id="GO:0016020">
    <property type="term" value="C:membrane"/>
    <property type="evidence" value="ECO:0007669"/>
    <property type="project" value="GOC"/>
</dbReference>
<dbReference type="Gene3D" id="3.60.21.10">
    <property type="match status" value="1"/>
</dbReference>
<comment type="similarity">
    <text evidence="1">Belongs to the acid sphingomyelinase family.</text>
</comment>
<proteinExistence type="inferred from homology"/>
<evidence type="ECO:0000256" key="3">
    <source>
        <dbReference type="ARBA" id="ARBA00023157"/>
    </source>
</evidence>
<dbReference type="GO" id="GO:0061750">
    <property type="term" value="F:acid sphingomyelin phosphodiesterase activity"/>
    <property type="evidence" value="ECO:0007669"/>
    <property type="project" value="TreeGrafter"/>
</dbReference>
<dbReference type="GO" id="GO:0005764">
    <property type="term" value="C:lysosome"/>
    <property type="evidence" value="ECO:0007669"/>
    <property type="project" value="TreeGrafter"/>
</dbReference>
<feature type="domain" description="Saposin B-type" evidence="8">
    <location>
        <begin position="35"/>
        <end position="119"/>
    </location>
</feature>